<dbReference type="WBParaSite" id="Gr19_v10_g1683.t1">
    <property type="protein sequence ID" value="Gr19_v10_g1683.t1"/>
    <property type="gene ID" value="Gr19_v10_g1683"/>
</dbReference>
<name>A0A914HI23_GLORO</name>
<protein>
    <submittedName>
        <fullName evidence="2">Uncharacterized protein</fullName>
    </submittedName>
</protein>
<sequence>MGAIMGKRTCYYEEALRAVKQAIAPVEPVAVMSDFEKAELKSFELVFPLLFSDVLSLAYIPPEEVRRAFALLVERAPIGCQPFLGYVARIFIGLTAHELDEGVDIAFAPRIDDSRDSSILSDHDYIQRVQHQQANVVPRWEHPIIRAPQFKIGFWNVNHRALASIEKTNNAMEASHQQMARELNHHPALSDLLFALKSDIDKQCDIARAARSFNHVRRKQYVIRENRLMTTLARAEYVTNEDLLNVLTLIGLQIQGYVAGIRVRNLENAREEESTAEALELSEENTGNDSQIYIV</sequence>
<organism evidence="1 2">
    <name type="scientific">Globodera rostochiensis</name>
    <name type="common">Golden nematode worm</name>
    <name type="synonym">Heterodera rostochiensis</name>
    <dbReference type="NCBI Taxonomy" id="31243"/>
    <lineage>
        <taxon>Eukaryota</taxon>
        <taxon>Metazoa</taxon>
        <taxon>Ecdysozoa</taxon>
        <taxon>Nematoda</taxon>
        <taxon>Chromadorea</taxon>
        <taxon>Rhabditida</taxon>
        <taxon>Tylenchina</taxon>
        <taxon>Tylenchomorpha</taxon>
        <taxon>Tylenchoidea</taxon>
        <taxon>Heteroderidae</taxon>
        <taxon>Heteroderinae</taxon>
        <taxon>Globodera</taxon>
    </lineage>
</organism>
<reference evidence="2" key="1">
    <citation type="submission" date="2022-11" db="UniProtKB">
        <authorList>
            <consortium name="WormBaseParasite"/>
        </authorList>
    </citation>
    <scope>IDENTIFICATION</scope>
</reference>
<dbReference type="Proteomes" id="UP000887572">
    <property type="component" value="Unplaced"/>
</dbReference>
<evidence type="ECO:0000313" key="2">
    <source>
        <dbReference type="WBParaSite" id="Gr19_v10_g1683.t1"/>
    </source>
</evidence>
<accession>A0A914HI23</accession>
<proteinExistence type="predicted"/>
<keyword evidence="1" id="KW-1185">Reference proteome</keyword>
<evidence type="ECO:0000313" key="1">
    <source>
        <dbReference type="Proteomes" id="UP000887572"/>
    </source>
</evidence>
<dbReference type="AlphaFoldDB" id="A0A914HI23"/>